<keyword evidence="5" id="KW-0964">Secreted</keyword>
<keyword evidence="10" id="KW-0119">Carbohydrate metabolism</keyword>
<protein>
    <recommendedName>
        <fullName evidence="4 13">Alpha-galactosidase</fullName>
        <ecNumber evidence="4 13">3.2.1.22</ecNumber>
    </recommendedName>
    <alternativeName>
        <fullName evidence="13">Melibiase</fullName>
    </alternativeName>
</protein>
<dbReference type="InterPro" id="IPR017853">
    <property type="entry name" value="GH"/>
</dbReference>
<dbReference type="FunFam" id="2.60.40.1180:FF:000008">
    <property type="entry name" value="Alpha-galactosidase"/>
    <property type="match status" value="1"/>
</dbReference>
<dbReference type="InterPro" id="IPR002241">
    <property type="entry name" value="Glyco_hydro_27"/>
</dbReference>
<dbReference type="Pfam" id="PF16499">
    <property type="entry name" value="Melibiase_2"/>
    <property type="match status" value="1"/>
</dbReference>
<keyword evidence="17" id="KW-1185">Reference proteome</keyword>
<evidence type="ECO:0000313" key="17">
    <source>
        <dbReference type="Proteomes" id="UP000184330"/>
    </source>
</evidence>
<dbReference type="AlphaFoldDB" id="A0A1L7WFB4"/>
<keyword evidence="9" id="KW-0325">Glycoprotein</keyword>
<evidence type="ECO:0000256" key="13">
    <source>
        <dbReference type="RuleBase" id="RU361168"/>
    </source>
</evidence>
<keyword evidence="12" id="KW-0624">Polysaccharide degradation</keyword>
<dbReference type="InterPro" id="IPR013780">
    <property type="entry name" value="Glyco_hydro_b"/>
</dbReference>
<dbReference type="Gene3D" id="2.60.40.1180">
    <property type="entry name" value="Golgi alpha-mannosidase II"/>
    <property type="match status" value="1"/>
</dbReference>
<feature type="chain" id="PRO_5013176966" description="Alpha-galactosidase" evidence="14">
    <location>
        <begin position="20"/>
        <end position="659"/>
    </location>
</feature>
<keyword evidence="6 14" id="KW-0732">Signal</keyword>
<dbReference type="PRINTS" id="PR00740">
    <property type="entry name" value="GLHYDRLASE27"/>
</dbReference>
<reference evidence="16 17" key="1">
    <citation type="submission" date="2016-03" db="EMBL/GenBank/DDBJ databases">
        <authorList>
            <person name="Ploux O."/>
        </authorList>
    </citation>
    <scope>NUCLEOTIDE SEQUENCE [LARGE SCALE GENOMIC DNA]</scope>
    <source>
        <strain evidence="16 17">UAMH 11012</strain>
    </source>
</reference>
<evidence type="ECO:0000256" key="6">
    <source>
        <dbReference type="ARBA" id="ARBA00022729"/>
    </source>
</evidence>
<evidence type="ECO:0000256" key="8">
    <source>
        <dbReference type="ARBA" id="ARBA00023157"/>
    </source>
</evidence>
<sequence>MFFSLKQIALLALFPATLCGSPVDLNPRLANGLAITPPMGWNTYNHYSCSPNEAIVQSNAQALVDLGLLAKGYNFVTVDCGWTLPARLANGSITWSPTLFPSGYFALGQFLHARGLKFGVYSDSGIQMCMTGSPTQVGSLGHEQADALTFASWGADMIKFDNCYSEASAGYPDTDFTPPTSPSARFANMSAAIAATGRPIVYAICEWGVDFPSAWAPTIGNSWRIGNDIIPSFGTVARILNQAISQTSFAGPGHWLDLDMLEVGNNVFTAAEEQTHFTMWAIVKSPLIIGGRLSDTAGSITSSSLNILLNSDVIGYNQDSLGVAASFVRRFTSAGYEIWSGPLSGSRTVVAVINLSNVATSLTLNLPDVGFQKAASVKNIWNAATSTNVLTSYTGSVAAHGTMLLELSGTTVAGTYVVADAVTSGTTTTFSHVYGATTSNAYTCVITFSQSSATTTSVTVNSVAYSLPANTLTLSIPISLTASNANTVVIVSSLTPSVLTITAPTSTLYPSTSFALVGAASRTTCSSGLCAPVGSKVGYLSSTGSATLSVTAPSTAIAGSKYATVYFINNDIAISTSWTTGTNTRNMTISVNGVVTRIEVPLSGKSSELFSVGLGWQDTGLFGVLLPGWTTGSNAIVVTNTAGGLVDYAADFVGLSVVW</sequence>
<comment type="subcellular location">
    <subcellularLocation>
        <location evidence="2">Secreted</location>
    </subcellularLocation>
</comment>
<dbReference type="GO" id="GO:0005576">
    <property type="term" value="C:extracellular region"/>
    <property type="evidence" value="ECO:0007669"/>
    <property type="project" value="UniProtKB-SubCell"/>
</dbReference>
<dbReference type="CDD" id="cd14792">
    <property type="entry name" value="GH27"/>
    <property type="match status" value="1"/>
</dbReference>
<accession>A0A1L7WFB4</accession>
<evidence type="ECO:0000256" key="12">
    <source>
        <dbReference type="ARBA" id="ARBA00023326"/>
    </source>
</evidence>
<evidence type="ECO:0000256" key="4">
    <source>
        <dbReference type="ARBA" id="ARBA00012755"/>
    </source>
</evidence>
<evidence type="ECO:0000256" key="2">
    <source>
        <dbReference type="ARBA" id="ARBA00004613"/>
    </source>
</evidence>
<dbReference type="InterPro" id="IPR013785">
    <property type="entry name" value="Aldolase_TIM"/>
</dbReference>
<dbReference type="OrthoDB" id="5795902at2759"/>
<evidence type="ECO:0000313" key="16">
    <source>
        <dbReference type="EMBL" id="CZR51455.1"/>
    </source>
</evidence>
<evidence type="ECO:0000256" key="7">
    <source>
        <dbReference type="ARBA" id="ARBA00022801"/>
    </source>
</evidence>
<dbReference type="Proteomes" id="UP000184330">
    <property type="component" value="Unassembled WGS sequence"/>
</dbReference>
<dbReference type="Gene3D" id="3.20.20.70">
    <property type="entry name" value="Aldolase class I"/>
    <property type="match status" value="1"/>
</dbReference>
<keyword evidence="11 13" id="KW-0326">Glycosidase</keyword>
<evidence type="ECO:0000259" key="15">
    <source>
        <dbReference type="Pfam" id="PF17801"/>
    </source>
</evidence>
<dbReference type="GO" id="GO:0004557">
    <property type="term" value="F:alpha-galactosidase activity"/>
    <property type="evidence" value="ECO:0007669"/>
    <property type="project" value="UniProtKB-EC"/>
</dbReference>
<dbReference type="Pfam" id="PF17801">
    <property type="entry name" value="Melibiase_C"/>
    <property type="match status" value="1"/>
</dbReference>
<organism evidence="16 17">
    <name type="scientific">Phialocephala subalpina</name>
    <dbReference type="NCBI Taxonomy" id="576137"/>
    <lineage>
        <taxon>Eukaryota</taxon>
        <taxon>Fungi</taxon>
        <taxon>Dikarya</taxon>
        <taxon>Ascomycota</taxon>
        <taxon>Pezizomycotina</taxon>
        <taxon>Leotiomycetes</taxon>
        <taxon>Helotiales</taxon>
        <taxon>Mollisiaceae</taxon>
        <taxon>Phialocephala</taxon>
        <taxon>Phialocephala fortinii species complex</taxon>
    </lineage>
</organism>
<evidence type="ECO:0000256" key="14">
    <source>
        <dbReference type="SAM" id="SignalP"/>
    </source>
</evidence>
<gene>
    <name evidence="16" type="ORF">PAC_01331</name>
</gene>
<evidence type="ECO:0000256" key="11">
    <source>
        <dbReference type="ARBA" id="ARBA00023295"/>
    </source>
</evidence>
<feature type="domain" description="Alpha galactosidase C-terminal" evidence="15">
    <location>
        <begin position="335"/>
        <end position="407"/>
    </location>
</feature>
<dbReference type="PANTHER" id="PTHR11452">
    <property type="entry name" value="ALPHA-GALACTOSIDASE/ALPHA-N-ACETYLGALACTOSAMINIDASE"/>
    <property type="match status" value="1"/>
</dbReference>
<evidence type="ECO:0000256" key="1">
    <source>
        <dbReference type="ARBA" id="ARBA00001255"/>
    </source>
</evidence>
<dbReference type="SUPFAM" id="SSF51445">
    <property type="entry name" value="(Trans)glycosidases"/>
    <property type="match status" value="1"/>
</dbReference>
<evidence type="ECO:0000256" key="9">
    <source>
        <dbReference type="ARBA" id="ARBA00023180"/>
    </source>
</evidence>
<comment type="catalytic activity">
    <reaction evidence="1 13">
        <text>Hydrolysis of terminal, non-reducing alpha-D-galactose residues in alpha-D-galactosides, including galactose oligosaccharides, galactomannans and galactolipids.</text>
        <dbReference type="EC" id="3.2.1.22"/>
    </reaction>
</comment>
<evidence type="ECO:0000256" key="10">
    <source>
        <dbReference type="ARBA" id="ARBA00023277"/>
    </source>
</evidence>
<dbReference type="FunFam" id="3.20.20.70:FF:000197">
    <property type="entry name" value="Alpha-galactosidase"/>
    <property type="match status" value="1"/>
</dbReference>
<feature type="signal peptide" evidence="14">
    <location>
        <begin position="1"/>
        <end position="19"/>
    </location>
</feature>
<dbReference type="PANTHER" id="PTHR11452:SF75">
    <property type="entry name" value="ALPHA-GALACTOSIDASE MEL1"/>
    <property type="match status" value="1"/>
</dbReference>
<dbReference type="EC" id="3.2.1.22" evidence="4 13"/>
<name>A0A1L7WFB4_9HELO</name>
<dbReference type="EMBL" id="FJOG01000002">
    <property type="protein sequence ID" value="CZR51455.1"/>
    <property type="molecule type" value="Genomic_DNA"/>
</dbReference>
<dbReference type="Gene3D" id="2.60.120.260">
    <property type="entry name" value="Galactose-binding domain-like"/>
    <property type="match status" value="1"/>
</dbReference>
<evidence type="ECO:0000256" key="3">
    <source>
        <dbReference type="ARBA" id="ARBA00009743"/>
    </source>
</evidence>
<evidence type="ECO:0000256" key="5">
    <source>
        <dbReference type="ARBA" id="ARBA00022525"/>
    </source>
</evidence>
<keyword evidence="8 13" id="KW-1015">Disulfide bond</keyword>
<dbReference type="InterPro" id="IPR041233">
    <property type="entry name" value="Melibiase_C"/>
</dbReference>
<dbReference type="SUPFAM" id="SSF51011">
    <property type="entry name" value="Glycosyl hydrolase domain"/>
    <property type="match status" value="1"/>
</dbReference>
<keyword evidence="7 13" id="KW-0378">Hydrolase</keyword>
<proteinExistence type="inferred from homology"/>
<dbReference type="GO" id="GO:0000272">
    <property type="term" value="P:polysaccharide catabolic process"/>
    <property type="evidence" value="ECO:0007669"/>
    <property type="project" value="UniProtKB-KW"/>
</dbReference>
<comment type="similarity">
    <text evidence="3 13">Belongs to the glycosyl hydrolase 27 family.</text>
</comment>
<dbReference type="STRING" id="576137.A0A1L7WFB4"/>